<evidence type="ECO:0000313" key="8">
    <source>
        <dbReference type="EMBL" id="MFD2182249.1"/>
    </source>
</evidence>
<keyword evidence="5" id="KW-0812">Transmembrane</keyword>
<evidence type="ECO:0000313" key="9">
    <source>
        <dbReference type="Proteomes" id="UP001597314"/>
    </source>
</evidence>
<protein>
    <submittedName>
        <fullName evidence="8">Peptidoglycan D,D-transpeptidase FtsI family protein</fullName>
    </submittedName>
</protein>
<accession>A0ABW5AH94</accession>
<dbReference type="Gene3D" id="3.40.710.10">
    <property type="entry name" value="DD-peptidase/beta-lactamase superfamily"/>
    <property type="match status" value="1"/>
</dbReference>
<keyword evidence="2" id="KW-0121">Carboxypeptidase</keyword>
<dbReference type="PANTHER" id="PTHR30627">
    <property type="entry name" value="PEPTIDOGLYCAN D,D-TRANSPEPTIDASE"/>
    <property type="match status" value="1"/>
</dbReference>
<comment type="subcellular location">
    <subcellularLocation>
        <location evidence="1">Membrane</location>
    </subcellularLocation>
</comment>
<evidence type="ECO:0000259" key="6">
    <source>
        <dbReference type="Pfam" id="PF00905"/>
    </source>
</evidence>
<keyword evidence="2" id="KW-0378">Hydrolase</keyword>
<dbReference type="InterPro" id="IPR050515">
    <property type="entry name" value="Beta-lactam/transpept"/>
</dbReference>
<dbReference type="SUPFAM" id="SSF56519">
    <property type="entry name" value="Penicillin binding protein dimerisation domain"/>
    <property type="match status" value="1"/>
</dbReference>
<feature type="domain" description="Penicillin-binding protein transpeptidase" evidence="6">
    <location>
        <begin position="246"/>
        <end position="526"/>
    </location>
</feature>
<comment type="caution">
    <text evidence="8">The sequence shown here is derived from an EMBL/GenBank/DDBJ whole genome shotgun (WGS) entry which is preliminary data.</text>
</comment>
<gene>
    <name evidence="8" type="ORF">ACFSOX_08805</name>
</gene>
<dbReference type="Proteomes" id="UP001597314">
    <property type="component" value="Unassembled WGS sequence"/>
</dbReference>
<dbReference type="EMBL" id="JBHUIW010000007">
    <property type="protein sequence ID" value="MFD2182249.1"/>
    <property type="molecule type" value="Genomic_DNA"/>
</dbReference>
<dbReference type="InterPro" id="IPR005311">
    <property type="entry name" value="PBP_dimer"/>
</dbReference>
<sequence length="626" mass="67619">MPEAPHVPWHRRLIQSLLYDRKIDRTRKTRARIGLAVVVFGAIYAVIAGRLVLYAVVPAHESRRVVGSDAVATARPDILDRNGEILATDVRVPSLFAEPKRLIDADEAVELLTAVMPDLDTGELRDRLGSKKGFAWLKREISPKQQKEIHRLGIPGVGFLNENKRIYPNGREVSHLIGHVNIDNQGIAGLEKYLDSRGLADLHRAGFASDRQQEPLQLAVDLRVQHAMHDELGRAREKFKAKAAAGVVLDVNTGEIVSMVSHPDYDPNNPKEALDPNRINRLTTGVFEMGSVFKALTVGMTLDSGKMTLNSSVDARGALHWGKFKISDYHAQNRVLSVPEVFTYSSNVGAAKMALAVGVEGHKQYLRKIGQLDRLRTELPESAEPIVPKRWGELNTITISFGHGLSVAPLQALMGVAALMNGGYLIQPTFLKRSPEEARAVAKRVVKPETSVAMRYLMRLNSEKGSGKTAEVKGYYVGGKTGTAEKVVGGRYSKTKLLTDFVAVLPADKPRYVVLIMLDEPQPTPETHGFATAGWNAAPTAGKVIARIAPLLGLEPRFDLPPADQLILGRGTGRSAADVTSSTTRREAKATGAGAGAGTTMPAGGAGAAAKPPALRPPASVPTTGR</sequence>
<dbReference type="Pfam" id="PF03717">
    <property type="entry name" value="PBP_dimer"/>
    <property type="match status" value="1"/>
</dbReference>
<evidence type="ECO:0000256" key="2">
    <source>
        <dbReference type="ARBA" id="ARBA00022645"/>
    </source>
</evidence>
<keyword evidence="9" id="KW-1185">Reference proteome</keyword>
<evidence type="ECO:0000259" key="7">
    <source>
        <dbReference type="Pfam" id="PF03717"/>
    </source>
</evidence>
<reference evidence="9" key="1">
    <citation type="journal article" date="2019" name="Int. J. Syst. Evol. Microbiol.">
        <title>The Global Catalogue of Microorganisms (GCM) 10K type strain sequencing project: providing services to taxonomists for standard genome sequencing and annotation.</title>
        <authorList>
            <consortium name="The Broad Institute Genomics Platform"/>
            <consortium name="The Broad Institute Genome Sequencing Center for Infectious Disease"/>
            <person name="Wu L."/>
            <person name="Ma J."/>
        </authorList>
    </citation>
    <scope>NUCLEOTIDE SEQUENCE [LARGE SCALE GENOMIC DNA]</scope>
    <source>
        <strain evidence="9">CGMCC 1.6774</strain>
    </source>
</reference>
<organism evidence="8 9">
    <name type="scientific">Rhodoplanes azumiensis</name>
    <dbReference type="NCBI Taxonomy" id="1897628"/>
    <lineage>
        <taxon>Bacteria</taxon>
        <taxon>Pseudomonadati</taxon>
        <taxon>Pseudomonadota</taxon>
        <taxon>Alphaproteobacteria</taxon>
        <taxon>Hyphomicrobiales</taxon>
        <taxon>Nitrobacteraceae</taxon>
        <taxon>Rhodoplanes</taxon>
    </lineage>
</organism>
<evidence type="ECO:0000256" key="4">
    <source>
        <dbReference type="SAM" id="MobiDB-lite"/>
    </source>
</evidence>
<feature type="region of interest" description="Disordered" evidence="4">
    <location>
        <begin position="571"/>
        <end position="626"/>
    </location>
</feature>
<dbReference type="Pfam" id="PF00905">
    <property type="entry name" value="Transpeptidase"/>
    <property type="match status" value="1"/>
</dbReference>
<dbReference type="InterPro" id="IPR012338">
    <property type="entry name" value="Beta-lactam/transpept-like"/>
</dbReference>
<dbReference type="SUPFAM" id="SSF56601">
    <property type="entry name" value="beta-lactamase/transpeptidase-like"/>
    <property type="match status" value="1"/>
</dbReference>
<name>A0ABW5AH94_9BRAD</name>
<dbReference type="Gene3D" id="3.30.450.330">
    <property type="match status" value="1"/>
</dbReference>
<keyword evidence="5" id="KW-1133">Transmembrane helix</keyword>
<feature type="domain" description="Penicillin-binding protein dimerisation" evidence="7">
    <location>
        <begin position="74"/>
        <end position="183"/>
    </location>
</feature>
<evidence type="ECO:0000256" key="3">
    <source>
        <dbReference type="ARBA" id="ARBA00023136"/>
    </source>
</evidence>
<evidence type="ECO:0000256" key="1">
    <source>
        <dbReference type="ARBA" id="ARBA00004370"/>
    </source>
</evidence>
<dbReference type="PANTHER" id="PTHR30627:SF1">
    <property type="entry name" value="PEPTIDOGLYCAN D,D-TRANSPEPTIDASE FTSI"/>
    <property type="match status" value="1"/>
</dbReference>
<feature type="transmembrane region" description="Helical" evidence="5">
    <location>
        <begin position="33"/>
        <end position="57"/>
    </location>
</feature>
<keyword evidence="2" id="KW-0645">Protease</keyword>
<dbReference type="Gene3D" id="3.90.1310.10">
    <property type="entry name" value="Penicillin-binding protein 2a (Domain 2)"/>
    <property type="match status" value="1"/>
</dbReference>
<feature type="compositionally biased region" description="Low complexity" evidence="4">
    <location>
        <begin position="598"/>
        <end position="613"/>
    </location>
</feature>
<evidence type="ECO:0000256" key="5">
    <source>
        <dbReference type="SAM" id="Phobius"/>
    </source>
</evidence>
<dbReference type="RefSeq" id="WP_378477448.1">
    <property type="nucleotide sequence ID" value="NZ_JBHUIW010000007.1"/>
</dbReference>
<keyword evidence="3 5" id="KW-0472">Membrane</keyword>
<dbReference type="InterPro" id="IPR036138">
    <property type="entry name" value="PBP_dimer_sf"/>
</dbReference>
<proteinExistence type="predicted"/>
<dbReference type="InterPro" id="IPR001460">
    <property type="entry name" value="PCN-bd_Tpept"/>
</dbReference>